<organism evidence="2">
    <name type="scientific">uncultured spirochete</name>
    <dbReference type="NCBI Taxonomy" id="156406"/>
    <lineage>
        <taxon>Bacteria</taxon>
        <taxon>Pseudomonadati</taxon>
        <taxon>Spirochaetota</taxon>
        <taxon>Spirochaetia</taxon>
        <taxon>Spirochaetales</taxon>
        <taxon>environmental samples</taxon>
    </lineage>
</organism>
<dbReference type="InterPro" id="IPR004839">
    <property type="entry name" value="Aminotransferase_I/II_large"/>
</dbReference>
<proteinExistence type="predicted"/>
<dbReference type="SUPFAM" id="SSF53383">
    <property type="entry name" value="PLP-dependent transferases"/>
    <property type="match status" value="1"/>
</dbReference>
<protein>
    <submittedName>
        <fullName evidence="2">Aminotransferase, class I/II</fullName>
        <ecNumber evidence="2">2.6.1.-</ecNumber>
    </submittedName>
</protein>
<reference evidence="2" key="1">
    <citation type="submission" date="2017-02" db="EMBL/GenBank/DDBJ databases">
        <authorList>
            <person name="Regsiter A."/>
            <person name="William W."/>
        </authorList>
    </citation>
    <scope>NUCLEOTIDE SEQUENCE</scope>
    <source>
        <strain evidence="2">BdmA 4</strain>
    </source>
</reference>
<keyword evidence="2" id="KW-0808">Transferase</keyword>
<gene>
    <name evidence="2" type="ORF">SPIRO4BDMA_51008</name>
</gene>
<evidence type="ECO:0000259" key="1">
    <source>
        <dbReference type="Pfam" id="PF00155"/>
    </source>
</evidence>
<evidence type="ECO:0000313" key="2">
    <source>
        <dbReference type="EMBL" id="SLM19493.1"/>
    </source>
</evidence>
<dbReference type="Gene3D" id="3.40.640.10">
    <property type="entry name" value="Type I PLP-dependent aspartate aminotransferase-like (Major domain)"/>
    <property type="match status" value="1"/>
</dbReference>
<feature type="domain" description="Aminotransferase class I/classII large" evidence="1">
    <location>
        <begin position="55"/>
        <end position="373"/>
    </location>
</feature>
<sequence length="408" mass="46047">MLRYNNHMHDFFSKRSEAGEAAPNVLALIREQFSGEQRPLKDLSQSNPTKVGLSHAPELFSLKNPENAVYTPEPKGLFHSRAALSEHLAREQRKISPENIFLCASTSEGYAWLFKLLCDAGDIVLIPKPGYPLFEHLAALEHVRTMAYPLEYAHSSGWHIEVAEMESMLASEYGGRIKALIVINPNNPTGSYIRKGERSAILRLCERYGMALIADEVFFDFPLDDAAERESFIGEERVLTFVLDGLSKRLGMPQMKLGWIAVSGPPQEALRAKKRLELIADTFLSAGTPIMNALPSLFAQESAFLQELLTRIRENYLIYRTILEQQGSPHRVLACQGGWTALIESPAFFEEEKIAGLLLQQKGISAQPGFFFDMERGVHFAFSLIIPQEWATSWCREYKEFFDALQTQ</sequence>
<dbReference type="PANTHER" id="PTHR45744">
    <property type="entry name" value="TYROSINE AMINOTRANSFERASE"/>
    <property type="match status" value="1"/>
</dbReference>
<dbReference type="GO" id="GO:0008483">
    <property type="term" value="F:transaminase activity"/>
    <property type="evidence" value="ECO:0007669"/>
    <property type="project" value="UniProtKB-KW"/>
</dbReference>
<dbReference type="InterPro" id="IPR015421">
    <property type="entry name" value="PyrdxlP-dep_Trfase_major"/>
</dbReference>
<dbReference type="PANTHER" id="PTHR45744:SF2">
    <property type="entry name" value="TYROSINE AMINOTRANSFERASE"/>
    <property type="match status" value="1"/>
</dbReference>
<dbReference type="EMBL" id="FWDO01000005">
    <property type="protein sequence ID" value="SLM19493.1"/>
    <property type="molecule type" value="Genomic_DNA"/>
</dbReference>
<accession>A0A3P3XU95</accession>
<dbReference type="GO" id="GO:0030170">
    <property type="term" value="F:pyridoxal phosphate binding"/>
    <property type="evidence" value="ECO:0007669"/>
    <property type="project" value="InterPro"/>
</dbReference>
<dbReference type="CDD" id="cd00609">
    <property type="entry name" value="AAT_like"/>
    <property type="match status" value="1"/>
</dbReference>
<dbReference type="EC" id="2.6.1.-" evidence="2"/>
<dbReference type="Pfam" id="PF00155">
    <property type="entry name" value="Aminotran_1_2"/>
    <property type="match status" value="1"/>
</dbReference>
<name>A0A3P3XU95_9SPIR</name>
<dbReference type="InterPro" id="IPR015424">
    <property type="entry name" value="PyrdxlP-dep_Trfase"/>
</dbReference>
<dbReference type="AlphaFoldDB" id="A0A3P3XU95"/>
<keyword evidence="2" id="KW-0032">Aminotransferase</keyword>